<name>A0A239LKG8_9ACTN</name>
<dbReference type="EMBL" id="FZPH01000004">
    <property type="protein sequence ID" value="SNT31157.1"/>
    <property type="molecule type" value="Genomic_DNA"/>
</dbReference>
<accession>A0A239LKG8</accession>
<reference evidence="2 3" key="1">
    <citation type="submission" date="2017-06" db="EMBL/GenBank/DDBJ databases">
        <authorList>
            <person name="Kim H.J."/>
            <person name="Triplett B.A."/>
        </authorList>
    </citation>
    <scope>NUCLEOTIDE SEQUENCE [LARGE SCALE GENOMIC DNA]</scope>
    <source>
        <strain evidence="2 3">CGMCC 4.5593</strain>
    </source>
</reference>
<dbReference type="RefSeq" id="WP_089248277.1">
    <property type="nucleotide sequence ID" value="NZ_FZPH01000004.1"/>
</dbReference>
<protein>
    <submittedName>
        <fullName evidence="2">Uncharacterized protein</fullName>
    </submittedName>
</protein>
<evidence type="ECO:0000313" key="2">
    <source>
        <dbReference type="EMBL" id="SNT31157.1"/>
    </source>
</evidence>
<sequence length="115" mass="11015">MKPGGSAALAIGAGYVLGRQHKLRAAALLAAGAATGRIMRGGVGQIGSSGQNGDGQSGGNGHGGGDGKSGLLGKLGGAGRSVAITAFARSADRIGDRLTERAAAMRQGSSGGDDK</sequence>
<gene>
    <name evidence="2" type="ORF">SAMN05421812_104414</name>
</gene>
<dbReference type="OrthoDB" id="9911240at2"/>
<dbReference type="Proteomes" id="UP000198362">
    <property type="component" value="Unassembled WGS sequence"/>
</dbReference>
<keyword evidence="3" id="KW-1185">Reference proteome</keyword>
<evidence type="ECO:0000256" key="1">
    <source>
        <dbReference type="SAM" id="MobiDB-lite"/>
    </source>
</evidence>
<feature type="region of interest" description="Disordered" evidence="1">
    <location>
        <begin position="41"/>
        <end position="72"/>
    </location>
</feature>
<organism evidence="2 3">
    <name type="scientific">Asanoa hainanensis</name>
    <dbReference type="NCBI Taxonomy" id="560556"/>
    <lineage>
        <taxon>Bacteria</taxon>
        <taxon>Bacillati</taxon>
        <taxon>Actinomycetota</taxon>
        <taxon>Actinomycetes</taxon>
        <taxon>Micromonosporales</taxon>
        <taxon>Micromonosporaceae</taxon>
        <taxon>Asanoa</taxon>
    </lineage>
</organism>
<dbReference type="AlphaFoldDB" id="A0A239LKG8"/>
<evidence type="ECO:0000313" key="3">
    <source>
        <dbReference type="Proteomes" id="UP000198362"/>
    </source>
</evidence>
<proteinExistence type="predicted"/>